<reference evidence="3 4" key="1">
    <citation type="journal article" date="2017" name="Front. Genet.">
        <title>Draft sequencing of the heterozygous diploid genome of Satsuma (Citrus unshiu Marc.) using a hybrid assembly approach.</title>
        <authorList>
            <person name="Shimizu T."/>
            <person name="Tanizawa Y."/>
            <person name="Mochizuki T."/>
            <person name="Nagasaki H."/>
            <person name="Yoshioka T."/>
            <person name="Toyoda A."/>
            <person name="Fujiyama A."/>
            <person name="Kaminuma E."/>
            <person name="Nakamura Y."/>
        </authorList>
    </citation>
    <scope>NUCLEOTIDE SEQUENCE [LARGE SCALE GENOMIC DNA]</scope>
    <source>
        <strain evidence="4">cv. Miyagawa wase</strain>
    </source>
</reference>
<comment type="caution">
    <text evidence="3">The sequence shown here is derived from an EMBL/GenBank/DDBJ whole genome shotgun (WGS) entry which is preliminary data.</text>
</comment>
<comment type="subcellular location">
    <subcellularLocation>
        <location evidence="1">Membrane</location>
        <topology evidence="1">Multi-pass membrane protein</topology>
    </subcellularLocation>
</comment>
<evidence type="ECO:0000256" key="1">
    <source>
        <dbReference type="RuleBase" id="RU362006"/>
    </source>
</evidence>
<gene>
    <name evidence="3" type="ORF">CUMW_138120</name>
</gene>
<name>A0A2H5PHU6_CITUN</name>
<dbReference type="PANTHER" id="PTHR12300">
    <property type="entry name" value="HVA22-LIKE PROTEINS"/>
    <property type="match status" value="1"/>
</dbReference>
<evidence type="ECO:0000313" key="4">
    <source>
        <dbReference type="Proteomes" id="UP000236630"/>
    </source>
</evidence>
<dbReference type="PANTHER" id="PTHR12300:SF176">
    <property type="entry name" value="HVA22-LIKE PROTEIN"/>
    <property type="match status" value="1"/>
</dbReference>
<dbReference type="Proteomes" id="UP000236630">
    <property type="component" value="Unassembled WGS sequence"/>
</dbReference>
<dbReference type="GO" id="GO:0016020">
    <property type="term" value="C:membrane"/>
    <property type="evidence" value="ECO:0007669"/>
    <property type="project" value="UniProtKB-SubCell"/>
</dbReference>
<evidence type="ECO:0000256" key="2">
    <source>
        <dbReference type="SAM" id="MobiDB-lite"/>
    </source>
</evidence>
<dbReference type="EMBL" id="BDQV01000075">
    <property type="protein sequence ID" value="GAY51937.1"/>
    <property type="molecule type" value="Genomic_DNA"/>
</dbReference>
<dbReference type="Pfam" id="PF03134">
    <property type="entry name" value="TB2_DP1_HVA22"/>
    <property type="match status" value="1"/>
</dbReference>
<comment type="similarity">
    <text evidence="1">Belongs to the DP1 family.</text>
</comment>
<dbReference type="AlphaFoldDB" id="A0A2H5PHU6"/>
<accession>A0A2H5PHU6</accession>
<proteinExistence type="inferred from homology"/>
<feature type="region of interest" description="Disordered" evidence="2">
    <location>
        <begin position="170"/>
        <end position="189"/>
    </location>
</feature>
<dbReference type="InterPro" id="IPR004345">
    <property type="entry name" value="TB2_DP1_HVA22"/>
</dbReference>
<organism evidence="3 4">
    <name type="scientific">Citrus unshiu</name>
    <name type="common">Satsuma mandarin</name>
    <name type="synonym">Citrus nobilis var. unshiu</name>
    <dbReference type="NCBI Taxonomy" id="55188"/>
    <lineage>
        <taxon>Eukaryota</taxon>
        <taxon>Viridiplantae</taxon>
        <taxon>Streptophyta</taxon>
        <taxon>Embryophyta</taxon>
        <taxon>Tracheophyta</taxon>
        <taxon>Spermatophyta</taxon>
        <taxon>Magnoliopsida</taxon>
        <taxon>eudicotyledons</taxon>
        <taxon>Gunneridae</taxon>
        <taxon>Pentapetalae</taxon>
        <taxon>rosids</taxon>
        <taxon>malvids</taxon>
        <taxon>Sapindales</taxon>
        <taxon>Rutaceae</taxon>
        <taxon>Aurantioideae</taxon>
        <taxon>Citrus</taxon>
    </lineage>
</organism>
<evidence type="ECO:0000313" key="3">
    <source>
        <dbReference type="EMBL" id="GAY51937.1"/>
    </source>
</evidence>
<protein>
    <recommendedName>
        <fullName evidence="1">HVA22-like protein</fullName>
    </recommendedName>
</protein>
<sequence>MALSGEVGLRLLLCPIGSNIVVRTACCSVGTILPVYSTFKAIESKDENEKQKWLVYWAVYGSFSIAEMFADKILCWFPLYHHVKFAFLVWLQLPSTNGAKYLYMSRLRPFLLRHQARLDKILESVNSEMSQFVSDHQVELRFVRMLFMKTVALVNQTVKEIIHPVPTQANRAIEGPPESIPDSQSENED</sequence>
<keyword evidence="4" id="KW-1185">Reference proteome</keyword>